<evidence type="ECO:0000256" key="4">
    <source>
        <dbReference type="ARBA" id="ARBA00022519"/>
    </source>
</evidence>
<keyword evidence="3" id="KW-1003">Cell membrane</keyword>
<evidence type="ECO:0000256" key="1">
    <source>
        <dbReference type="ARBA" id="ARBA00004429"/>
    </source>
</evidence>
<evidence type="ECO:0000256" key="7">
    <source>
        <dbReference type="ARBA" id="ARBA00023136"/>
    </source>
</evidence>
<comment type="similarity">
    <text evidence="8">Belongs to the binding-protein-dependent transport system permease family.</text>
</comment>
<organism evidence="10 11">
    <name type="scientific">Phyllobacterium trifolii</name>
    <dbReference type="NCBI Taxonomy" id="300193"/>
    <lineage>
        <taxon>Bacteria</taxon>
        <taxon>Pseudomonadati</taxon>
        <taxon>Pseudomonadota</taxon>
        <taxon>Alphaproteobacteria</taxon>
        <taxon>Hyphomicrobiales</taxon>
        <taxon>Phyllobacteriaceae</taxon>
        <taxon>Phyllobacterium</taxon>
    </lineage>
</organism>
<evidence type="ECO:0000256" key="5">
    <source>
        <dbReference type="ARBA" id="ARBA00022692"/>
    </source>
</evidence>
<feature type="domain" description="ABC transmembrane type-1" evidence="9">
    <location>
        <begin position="64"/>
        <end position="252"/>
    </location>
</feature>
<dbReference type="AlphaFoldDB" id="A0A839U195"/>
<evidence type="ECO:0000256" key="6">
    <source>
        <dbReference type="ARBA" id="ARBA00022989"/>
    </source>
</evidence>
<evidence type="ECO:0000313" key="11">
    <source>
        <dbReference type="Proteomes" id="UP000554520"/>
    </source>
</evidence>
<evidence type="ECO:0000313" key="10">
    <source>
        <dbReference type="EMBL" id="MBB3144398.1"/>
    </source>
</evidence>
<dbReference type="Proteomes" id="UP000554520">
    <property type="component" value="Unassembled WGS sequence"/>
</dbReference>
<comment type="caution">
    <text evidence="10">The sequence shown here is derived from an EMBL/GenBank/DDBJ whole genome shotgun (WGS) entry which is preliminary data.</text>
</comment>
<reference evidence="10 11" key="1">
    <citation type="submission" date="2020-08" db="EMBL/GenBank/DDBJ databases">
        <title>Genomic Encyclopedia of Type Strains, Phase III (KMG-III): the genomes of soil and plant-associated and newly described type strains.</title>
        <authorList>
            <person name="Whitman W."/>
        </authorList>
    </citation>
    <scope>NUCLEOTIDE SEQUENCE [LARGE SCALE GENOMIC DNA]</scope>
    <source>
        <strain evidence="10 11">CECT 7015</strain>
    </source>
</reference>
<evidence type="ECO:0000256" key="2">
    <source>
        <dbReference type="ARBA" id="ARBA00022448"/>
    </source>
</evidence>
<keyword evidence="7 8" id="KW-0472">Membrane</keyword>
<keyword evidence="4" id="KW-0997">Cell inner membrane</keyword>
<dbReference type="CDD" id="cd06261">
    <property type="entry name" value="TM_PBP2"/>
    <property type="match status" value="1"/>
</dbReference>
<name>A0A839U195_9HYPH</name>
<keyword evidence="2 8" id="KW-0813">Transport</keyword>
<protein>
    <submittedName>
        <fullName evidence="10">Putative spermidine/putrescine transport system permease protein</fullName>
    </submittedName>
</protein>
<dbReference type="GO" id="GO:0055085">
    <property type="term" value="P:transmembrane transport"/>
    <property type="evidence" value="ECO:0007669"/>
    <property type="project" value="InterPro"/>
</dbReference>
<dbReference type="GO" id="GO:0005886">
    <property type="term" value="C:plasma membrane"/>
    <property type="evidence" value="ECO:0007669"/>
    <property type="project" value="UniProtKB-SubCell"/>
</dbReference>
<feature type="transmembrane region" description="Helical" evidence="8">
    <location>
        <begin position="232"/>
        <end position="252"/>
    </location>
</feature>
<dbReference type="EMBL" id="JACHXN010000002">
    <property type="protein sequence ID" value="MBB3144398.1"/>
    <property type="molecule type" value="Genomic_DNA"/>
</dbReference>
<evidence type="ECO:0000259" key="9">
    <source>
        <dbReference type="PROSITE" id="PS50928"/>
    </source>
</evidence>
<dbReference type="PROSITE" id="PS50928">
    <property type="entry name" value="ABC_TM1"/>
    <property type="match status" value="1"/>
</dbReference>
<dbReference type="InterPro" id="IPR035906">
    <property type="entry name" value="MetI-like_sf"/>
</dbReference>
<dbReference type="Gene3D" id="1.10.3720.10">
    <property type="entry name" value="MetI-like"/>
    <property type="match status" value="1"/>
</dbReference>
<feature type="transmembrane region" description="Helical" evidence="8">
    <location>
        <begin position="99"/>
        <end position="123"/>
    </location>
</feature>
<dbReference type="PANTHER" id="PTHR43357:SF4">
    <property type="entry name" value="INNER MEMBRANE ABC TRANSPORTER PERMEASE PROTEIN YDCV"/>
    <property type="match status" value="1"/>
</dbReference>
<dbReference type="InterPro" id="IPR000515">
    <property type="entry name" value="MetI-like"/>
</dbReference>
<feature type="transmembrane region" description="Helical" evidence="8">
    <location>
        <begin position="58"/>
        <end position="87"/>
    </location>
</feature>
<dbReference type="PANTHER" id="PTHR43357">
    <property type="entry name" value="INNER MEMBRANE ABC TRANSPORTER PERMEASE PROTEIN YDCV"/>
    <property type="match status" value="1"/>
</dbReference>
<feature type="transmembrane region" description="Helical" evidence="8">
    <location>
        <begin position="189"/>
        <end position="212"/>
    </location>
</feature>
<dbReference type="Pfam" id="PF00528">
    <property type="entry name" value="BPD_transp_1"/>
    <property type="match status" value="1"/>
</dbReference>
<comment type="subcellular location">
    <subcellularLocation>
        <location evidence="1">Cell inner membrane</location>
        <topology evidence="1">Multi-pass membrane protein</topology>
    </subcellularLocation>
    <subcellularLocation>
        <location evidence="8">Cell membrane</location>
        <topology evidence="8">Multi-pass membrane protein</topology>
    </subcellularLocation>
</comment>
<keyword evidence="5 8" id="KW-0812">Transmembrane</keyword>
<dbReference type="RefSeq" id="WP_183661001.1">
    <property type="nucleotide sequence ID" value="NZ_JACHXN010000002.1"/>
</dbReference>
<dbReference type="SUPFAM" id="SSF161098">
    <property type="entry name" value="MetI-like"/>
    <property type="match status" value="1"/>
</dbReference>
<keyword evidence="11" id="KW-1185">Reference proteome</keyword>
<evidence type="ECO:0000256" key="3">
    <source>
        <dbReference type="ARBA" id="ARBA00022475"/>
    </source>
</evidence>
<accession>A0A839U195</accession>
<sequence>MEDNPTSWFMRITVTILFLFLLAPVLLVFPISFSGDQILAFPPSSWSLRWYEALLGNNVMMSAFLTSLGLASVVTVLSLIIAIPASYAIVRLKVTGSEFLFNLFTAPLLLPTIVLGLAILIIFASMGLLATFTGLVIGHLVITLPYALRVLSVSLGNLSLACEEAASSLGAKPLAVFGKVTLPMMAPGIVAATALCFLVSFDEVVITLFLTGPRMTTLPVELFHHVESQADPLVASVSVLLILMTLAVVMIVDRTMGLTKAMASGRAVSMSTVADAT</sequence>
<proteinExistence type="inferred from homology"/>
<feature type="transmembrane region" description="Helical" evidence="8">
    <location>
        <begin position="129"/>
        <end position="148"/>
    </location>
</feature>
<evidence type="ECO:0000256" key="8">
    <source>
        <dbReference type="RuleBase" id="RU363032"/>
    </source>
</evidence>
<gene>
    <name evidence="10" type="ORF">FHS21_000794</name>
</gene>
<keyword evidence="6 8" id="KW-1133">Transmembrane helix</keyword>